<feature type="compositionally biased region" description="Basic and acidic residues" evidence="1">
    <location>
        <begin position="276"/>
        <end position="287"/>
    </location>
</feature>
<comment type="caution">
    <text evidence="4">The sequence shown here is derived from an EMBL/GenBank/DDBJ whole genome shotgun (WGS) entry which is preliminary data.</text>
</comment>
<feature type="signal peptide" evidence="3">
    <location>
        <begin position="1"/>
        <end position="26"/>
    </location>
</feature>
<feature type="compositionally biased region" description="Acidic residues" evidence="1">
    <location>
        <begin position="594"/>
        <end position="619"/>
    </location>
</feature>
<keyword evidence="2" id="KW-1133">Transmembrane helix</keyword>
<evidence type="ECO:0000313" key="5">
    <source>
        <dbReference type="Proteomes" id="UP000784435"/>
    </source>
</evidence>
<proteinExistence type="predicted"/>
<dbReference type="PRINTS" id="PR01217">
    <property type="entry name" value="PRICHEXTENSN"/>
</dbReference>
<reference evidence="4" key="1">
    <citation type="journal article" date="2021" name="PeerJ">
        <title>Extensive microbial diversity within the chicken gut microbiome revealed by metagenomics and culture.</title>
        <authorList>
            <person name="Gilroy R."/>
            <person name="Ravi A."/>
            <person name="Getino M."/>
            <person name="Pursley I."/>
            <person name="Horton D.L."/>
            <person name="Alikhan N.F."/>
            <person name="Baker D."/>
            <person name="Gharbi K."/>
            <person name="Hall N."/>
            <person name="Watson M."/>
            <person name="Adriaenssens E.M."/>
            <person name="Foster-Nyarko E."/>
            <person name="Jarju S."/>
            <person name="Secka A."/>
            <person name="Antonio M."/>
            <person name="Oren A."/>
            <person name="Chaudhuri R.R."/>
            <person name="La Ragione R."/>
            <person name="Hildebrand F."/>
            <person name="Pallen M.J."/>
        </authorList>
    </citation>
    <scope>NUCLEOTIDE SEQUENCE</scope>
    <source>
        <strain evidence="4">ChiGjej5B5-7349</strain>
    </source>
</reference>
<keyword evidence="2" id="KW-0812">Transmembrane</keyword>
<feature type="compositionally biased region" description="Low complexity" evidence="1">
    <location>
        <begin position="622"/>
        <end position="634"/>
    </location>
</feature>
<dbReference type="AlphaFoldDB" id="A0A921MHL0"/>
<evidence type="ECO:0008006" key="6">
    <source>
        <dbReference type="Google" id="ProtNLM"/>
    </source>
</evidence>
<feature type="compositionally biased region" description="Pro residues" evidence="1">
    <location>
        <begin position="291"/>
        <end position="301"/>
    </location>
</feature>
<dbReference type="EMBL" id="DYUK01000324">
    <property type="protein sequence ID" value="HJG81489.1"/>
    <property type="molecule type" value="Genomic_DNA"/>
</dbReference>
<feature type="compositionally biased region" description="Acidic residues" evidence="1">
    <location>
        <begin position="548"/>
        <end position="585"/>
    </location>
</feature>
<evidence type="ECO:0000256" key="1">
    <source>
        <dbReference type="SAM" id="MobiDB-lite"/>
    </source>
</evidence>
<protein>
    <recommendedName>
        <fullName evidence="6">Htaa protein</fullName>
    </recommendedName>
</protein>
<name>A0A921MHL0_9MICO</name>
<feature type="compositionally biased region" description="Pro residues" evidence="1">
    <location>
        <begin position="315"/>
        <end position="330"/>
    </location>
</feature>
<evidence type="ECO:0000256" key="3">
    <source>
        <dbReference type="SAM" id="SignalP"/>
    </source>
</evidence>
<organism evidence="4 5">
    <name type="scientific">Brevibacterium senegalense</name>
    <dbReference type="NCBI Taxonomy" id="1033736"/>
    <lineage>
        <taxon>Bacteria</taxon>
        <taxon>Bacillati</taxon>
        <taxon>Actinomycetota</taxon>
        <taxon>Actinomycetes</taxon>
        <taxon>Micrococcales</taxon>
        <taxon>Brevibacteriaceae</taxon>
        <taxon>Brevibacterium</taxon>
    </lineage>
</organism>
<dbReference type="Proteomes" id="UP000784435">
    <property type="component" value="Unassembled WGS sequence"/>
</dbReference>
<keyword evidence="3" id="KW-0732">Signal</keyword>
<feature type="non-terminal residue" evidence="4">
    <location>
        <position position="1"/>
    </location>
</feature>
<evidence type="ECO:0000313" key="4">
    <source>
        <dbReference type="EMBL" id="HJG81489.1"/>
    </source>
</evidence>
<gene>
    <name evidence="4" type="ORF">K8V08_13880</name>
</gene>
<sequence>SVPPHDSRPFWGAALAAALVAAPALAAITIPPGGAVAQTATAGTLTVGWSDTGFGWSEKDAAPEAAAGSVLTLDEGRVRMGVAPQRDGDTEQPYPLSLRGVTAHPVDGDGRIGEAIDIRPALSIDEVPRDVEAMEQGDSPLLAPRRLADTGLLNSSGSAFDVDHALQTEWSFLIPSDAMSAETAQADTSGGIAYCVAVDTGGVRTAQDGTAEGDAAQSVLTFRDEDRQLELLPEPTKPAPTPTTLPTDTPSPVPPAEDETPGLRDGESAGGLGGTTEEKPGLVEPDHIPSAVPPTVGPDPDPTVTANPPTVGPTDPAPTEPAPDPTPPTLEPTEVPTDEPTEDPAQATSCAEVDGAGDTDDRGVGAPDFTHGSTQDAITTQLDADGEPYFQVPAMQHANPAAEAPVAGDLTGPGLDLGDSLTAAHSLGFRLTAAPEDGAVTYRNQTEDGVFADRGHAQQTMLLDRDVQVEHRWAPTRDAHATWSFTERGVYCVAYAVDGPRARAMETSPGTTKDLPPDDVLRFVVGDADPTSVDCAGESEDAVIPFPADDDGDGGDDGTGDDGSDEDGSGDDDGSEGGLGGDEDGDRGGLDGGDRDDDESEGGMDSRSDDEDEDDDEDETRVVAAPASAVVCPADGQTPRQLRDGDFALTVTDDGLRVADAASDATVPDGSSVVVGDTSRRTAAAGIEGFVAPGGQYLATGSTGAPGFTWSATGFDEPVDLQVQQTAGDGQVRVFLGEGTGVSADGGTLTVEPESSGTLLFGFDQPGVYAVTLSDGDDRDVELEFVAGDRYASAQAGTMMNTLFSACPDVSWATDLLTAQQPETQEDAQQSDKAQAQQQTSNGLERGWWGVAGAGMTLAGLLLVAILVVVLREARR</sequence>
<feature type="region of interest" description="Disordered" evidence="1">
    <location>
        <begin position="531"/>
        <end position="641"/>
    </location>
</feature>
<keyword evidence="2" id="KW-0472">Membrane</keyword>
<feature type="chain" id="PRO_5038766179" description="Htaa protein" evidence="3">
    <location>
        <begin position="27"/>
        <end position="876"/>
    </location>
</feature>
<accession>A0A921MHL0</accession>
<feature type="region of interest" description="Disordered" evidence="1">
    <location>
        <begin position="231"/>
        <end position="373"/>
    </location>
</feature>
<feature type="compositionally biased region" description="Pro residues" evidence="1">
    <location>
        <begin position="235"/>
        <end position="255"/>
    </location>
</feature>
<evidence type="ECO:0000256" key="2">
    <source>
        <dbReference type="SAM" id="Phobius"/>
    </source>
</evidence>
<reference evidence="4" key="2">
    <citation type="submission" date="2021-09" db="EMBL/GenBank/DDBJ databases">
        <authorList>
            <person name="Gilroy R."/>
        </authorList>
    </citation>
    <scope>NUCLEOTIDE SEQUENCE</scope>
    <source>
        <strain evidence="4">ChiGjej5B5-7349</strain>
    </source>
</reference>
<feature type="transmembrane region" description="Helical" evidence="2">
    <location>
        <begin position="847"/>
        <end position="871"/>
    </location>
</feature>